<evidence type="ECO:0000313" key="2">
    <source>
        <dbReference type="Proteomes" id="UP000189677"/>
    </source>
</evidence>
<dbReference type="Proteomes" id="UP000189677">
    <property type="component" value="Chromosome"/>
</dbReference>
<dbReference type="EMBL" id="CP018047">
    <property type="protein sequence ID" value="AQU70179.1"/>
    <property type="molecule type" value="Genomic_DNA"/>
</dbReference>
<evidence type="ECO:0000313" key="1">
    <source>
        <dbReference type="EMBL" id="AQU70179.1"/>
    </source>
</evidence>
<name>A0A1U9R1H7_STRNV</name>
<dbReference type="KEGG" id="snw:BBN63_32370"/>
<organism evidence="1 2">
    <name type="scientific">Streptomyces niveus</name>
    <name type="common">Streptomyces spheroides</name>
    <dbReference type="NCBI Taxonomy" id="193462"/>
    <lineage>
        <taxon>Bacteria</taxon>
        <taxon>Bacillati</taxon>
        <taxon>Actinomycetota</taxon>
        <taxon>Actinomycetes</taxon>
        <taxon>Kitasatosporales</taxon>
        <taxon>Streptomycetaceae</taxon>
        <taxon>Streptomyces</taxon>
    </lineage>
</organism>
<sequence length="394" mass="42820">MPDTTAPSDLAAHVRGYAVRFSVIHLKCETTLDTLRSRHGTITDPPAATTARAERNRDAAAAFTEHLLPHTQTLLATARSAIDSMPPARHHGAWLLLLDDLDHAATHIHRILTDTTPPGSDAAREQHRALWPYLTAWAEHSTILTNLVDQHRTPAPEFTGDQQNTWTDRAQAAHERGELEPFESWYDAQGRLITLAYLIEDDTSTILVLAGDLDQRDWQVLGRHDNEYQAGQLAPPPVPPGVLRPDGSRYQQHLAIPEVSLQELIHDVNVAGHSGDVAEVLLTAADDTTGAPGPLERLGELVRTAGQFAEALETRQGRHTAARLNFVARQLSALTRELFDAGEELSSTVGVLPPHRVPRPRFVTTPEAAATTAPSTSAPTAVTTAAAALPVRGR</sequence>
<accession>A0A1U9R1H7</accession>
<dbReference type="AlphaFoldDB" id="A0A1U9R1H7"/>
<gene>
    <name evidence="1" type="ORF">BBN63_32370</name>
</gene>
<protein>
    <submittedName>
        <fullName evidence="1">Uncharacterized protein</fullName>
    </submittedName>
</protein>
<proteinExistence type="predicted"/>
<reference evidence="1 2" key="1">
    <citation type="submission" date="2016-11" db="EMBL/GenBank/DDBJ databases">
        <title>Complete genome sequence of Streptomyces niveus SCSIO 3406.</title>
        <authorList>
            <person name="Zhu Q."/>
            <person name="Cheng W."/>
            <person name="Song Y."/>
            <person name="Li Q."/>
            <person name="Ju J."/>
        </authorList>
    </citation>
    <scope>NUCLEOTIDE SEQUENCE [LARGE SCALE GENOMIC DNA]</scope>
    <source>
        <strain evidence="1 2">SCSIO 3406</strain>
    </source>
</reference>
<keyword evidence="2" id="KW-1185">Reference proteome</keyword>